<feature type="region of interest" description="Disordered" evidence="8">
    <location>
        <begin position="10"/>
        <end position="38"/>
    </location>
</feature>
<dbReference type="PANTHER" id="PTHR30134:SF2">
    <property type="entry name" value="HYDROGENASE MATURATION FACTOR HYPB"/>
    <property type="match status" value="1"/>
</dbReference>
<keyword evidence="7" id="KW-0342">GTP-binding</keyword>
<evidence type="ECO:0000313" key="11">
    <source>
        <dbReference type="Proteomes" id="UP000007382"/>
    </source>
</evidence>
<feature type="compositionally biased region" description="Basic and acidic residues" evidence="8">
    <location>
        <begin position="13"/>
        <end position="22"/>
    </location>
</feature>
<dbReference type="KEGG" id="lfc:LFE_2435"/>
<proteinExistence type="inferred from homology"/>
<keyword evidence="6" id="KW-0862">Zinc</keyword>
<dbReference type="STRING" id="1162668.LFE_2435"/>
<dbReference type="AlphaFoldDB" id="I0IS57"/>
<dbReference type="SUPFAM" id="SSF52540">
    <property type="entry name" value="P-loop containing nucleoside triphosphate hydrolases"/>
    <property type="match status" value="1"/>
</dbReference>
<dbReference type="GO" id="GO:0003924">
    <property type="term" value="F:GTPase activity"/>
    <property type="evidence" value="ECO:0007669"/>
    <property type="project" value="InterPro"/>
</dbReference>
<evidence type="ECO:0000256" key="4">
    <source>
        <dbReference type="ARBA" id="ARBA00022741"/>
    </source>
</evidence>
<dbReference type="PIRSF" id="PIRSF005624">
    <property type="entry name" value="Ni-bind_GTPase"/>
    <property type="match status" value="1"/>
</dbReference>
<evidence type="ECO:0000256" key="2">
    <source>
        <dbReference type="ARBA" id="ARBA00022596"/>
    </source>
</evidence>
<evidence type="ECO:0000256" key="5">
    <source>
        <dbReference type="ARBA" id="ARBA00022801"/>
    </source>
</evidence>
<accession>I0IS57</accession>
<dbReference type="GO" id="GO:0008270">
    <property type="term" value="F:zinc ion binding"/>
    <property type="evidence" value="ECO:0007669"/>
    <property type="project" value="TreeGrafter"/>
</dbReference>
<dbReference type="OrthoDB" id="9802035at2"/>
<gene>
    <name evidence="10" type="primary">hypB</name>
    <name evidence="10" type="ordered locus">LFE_2435</name>
</gene>
<keyword evidence="11" id="KW-1185">Reference proteome</keyword>
<feature type="compositionally biased region" description="Low complexity" evidence="8">
    <location>
        <begin position="29"/>
        <end position="38"/>
    </location>
</feature>
<dbReference type="eggNOG" id="COG0378">
    <property type="taxonomic scope" value="Bacteria"/>
</dbReference>
<dbReference type="InterPro" id="IPR027417">
    <property type="entry name" value="P-loop_NTPase"/>
</dbReference>
<feature type="domain" description="CobW/HypB/UreG nucleotide-binding" evidence="9">
    <location>
        <begin position="72"/>
        <end position="237"/>
    </location>
</feature>
<dbReference type="NCBIfam" id="TIGR00073">
    <property type="entry name" value="hypB"/>
    <property type="match status" value="1"/>
</dbReference>
<dbReference type="Pfam" id="PF02492">
    <property type="entry name" value="cobW"/>
    <property type="match status" value="1"/>
</dbReference>
<reference evidence="11" key="2">
    <citation type="submission" date="2012-03" db="EMBL/GenBank/DDBJ databases">
        <title>The complete genome sequence of the pioneer microbe on fresh volcanic deposit, Leptospirillum ferrooxidans strain C2-3.</title>
        <authorList>
            <person name="Fujimura R."/>
            <person name="Sato Y."/>
            <person name="Nishizawa T."/>
            <person name="Nanba K."/>
            <person name="Oshima K."/>
            <person name="Hattori M."/>
            <person name="Kamijo T."/>
            <person name="Ohta H."/>
        </authorList>
    </citation>
    <scope>NUCLEOTIDE SEQUENCE [LARGE SCALE GENOMIC DNA]</scope>
    <source>
        <strain evidence="11">C2-3</strain>
    </source>
</reference>
<evidence type="ECO:0000313" key="10">
    <source>
        <dbReference type="EMBL" id="BAM08106.1"/>
    </source>
</evidence>
<dbReference type="EMBL" id="AP012342">
    <property type="protein sequence ID" value="BAM08106.1"/>
    <property type="molecule type" value="Genomic_DNA"/>
</dbReference>
<dbReference type="PATRIC" id="fig|1162668.3.peg.2892"/>
<keyword evidence="5" id="KW-0378">Hydrolase</keyword>
<evidence type="ECO:0000259" key="9">
    <source>
        <dbReference type="Pfam" id="PF02492"/>
    </source>
</evidence>
<dbReference type="Proteomes" id="UP000007382">
    <property type="component" value="Chromosome"/>
</dbReference>
<name>I0IS57_LEPFC</name>
<dbReference type="Gene3D" id="3.40.50.300">
    <property type="entry name" value="P-loop containing nucleotide triphosphate hydrolases"/>
    <property type="match status" value="1"/>
</dbReference>
<reference evidence="10 11" key="1">
    <citation type="journal article" date="2012" name="J. Bacteriol.">
        <title>Complete Genome Sequence of Leptospirillum ferrooxidans Strain C2-3, Isolated from a Fresh Volcanic Ash Deposit on the Island of Miyake, Japan.</title>
        <authorList>
            <person name="Fujimura R."/>
            <person name="Sato Y."/>
            <person name="Nishizawa T."/>
            <person name="Oshima K."/>
            <person name="Kim S.-W."/>
            <person name="Hattori M."/>
            <person name="Kamijo T."/>
            <person name="Ohta H."/>
        </authorList>
    </citation>
    <scope>NUCLEOTIDE SEQUENCE [LARGE SCALE GENOMIC DNA]</scope>
    <source>
        <strain evidence="10 11">C2-3</strain>
    </source>
</reference>
<protein>
    <submittedName>
        <fullName evidence="10">Putative hydrogenase accessory protein</fullName>
    </submittedName>
</protein>
<comment type="similarity">
    <text evidence="1">Belongs to the SIMIBI class G3E GTPase family. HypB/HupM subfamily.</text>
</comment>
<dbReference type="RefSeq" id="WP_014450589.1">
    <property type="nucleotide sequence ID" value="NC_017094.1"/>
</dbReference>
<sequence>MCIDCGCTSSNESHSHEHDGHSHDHRNHSTSSNLHSTTRRISLEQDVLAANNRLAAENRRFFQEKRILPLNILSSPGTGKTTLIEQTVLALERRSRAGSQSFPLAVIEGDQATSRDSDRIRQLGIPAIQINTGKGCHLDAHQIGHASRDLPLSPGLVLFIENIGNLVCPALFDLGESARVVLFSVTEGEDKPIKYPQMFQLADLVLMTKTDLLPHLDFDREMALNYIRAINPEATILEVSAKSGAGLEKWIEWIFSLEKRVCDPVMRTDA</sequence>
<dbReference type="GO" id="GO:0051604">
    <property type="term" value="P:protein maturation"/>
    <property type="evidence" value="ECO:0007669"/>
    <property type="project" value="InterPro"/>
</dbReference>
<dbReference type="CDD" id="cd05390">
    <property type="entry name" value="HypB"/>
    <property type="match status" value="1"/>
</dbReference>
<dbReference type="GO" id="GO:0016151">
    <property type="term" value="F:nickel cation binding"/>
    <property type="evidence" value="ECO:0007669"/>
    <property type="project" value="InterPro"/>
</dbReference>
<evidence type="ECO:0000256" key="8">
    <source>
        <dbReference type="SAM" id="MobiDB-lite"/>
    </source>
</evidence>
<dbReference type="InterPro" id="IPR003495">
    <property type="entry name" value="CobW/HypB/UreG_nucleotide-bd"/>
</dbReference>
<evidence type="ECO:0000256" key="7">
    <source>
        <dbReference type="ARBA" id="ARBA00023134"/>
    </source>
</evidence>
<dbReference type="GO" id="GO:0005525">
    <property type="term" value="F:GTP binding"/>
    <property type="evidence" value="ECO:0007669"/>
    <property type="project" value="UniProtKB-KW"/>
</dbReference>
<evidence type="ECO:0000256" key="1">
    <source>
        <dbReference type="ARBA" id="ARBA00006211"/>
    </source>
</evidence>
<dbReference type="HOGENOM" id="CLU_056148_0_0_0"/>
<dbReference type="PANTHER" id="PTHR30134">
    <property type="entry name" value="HYDROGENASE PROTEIN ASSEMBLY PROTEIN, NICKEL CHAPERONE"/>
    <property type="match status" value="1"/>
</dbReference>
<keyword evidence="3" id="KW-0479">Metal-binding</keyword>
<keyword evidence="2" id="KW-0533">Nickel</keyword>
<dbReference type="InterPro" id="IPR004392">
    <property type="entry name" value="Hyd_mat_HypB"/>
</dbReference>
<evidence type="ECO:0000256" key="3">
    <source>
        <dbReference type="ARBA" id="ARBA00022723"/>
    </source>
</evidence>
<organism evidence="10 11">
    <name type="scientific">Leptospirillum ferrooxidans (strain C2-3)</name>
    <dbReference type="NCBI Taxonomy" id="1162668"/>
    <lineage>
        <taxon>Bacteria</taxon>
        <taxon>Pseudomonadati</taxon>
        <taxon>Nitrospirota</taxon>
        <taxon>Nitrospiria</taxon>
        <taxon>Nitrospirales</taxon>
        <taxon>Nitrospiraceae</taxon>
        <taxon>Leptospirillum</taxon>
    </lineage>
</organism>
<evidence type="ECO:0000256" key="6">
    <source>
        <dbReference type="ARBA" id="ARBA00022833"/>
    </source>
</evidence>
<keyword evidence="4" id="KW-0547">Nucleotide-binding</keyword>